<dbReference type="InterPro" id="IPR019421">
    <property type="entry name" value="7TM_GPCR_serpentine_rcpt_Srd"/>
</dbReference>
<dbReference type="Gene3D" id="1.20.1070.10">
    <property type="entry name" value="Rhodopsin 7-helix transmembrane proteins"/>
    <property type="match status" value="4"/>
</dbReference>
<evidence type="ECO:0000256" key="3">
    <source>
        <dbReference type="ARBA" id="ARBA00022692"/>
    </source>
</evidence>
<protein>
    <submittedName>
        <fullName evidence="6">Srd-4</fullName>
    </submittedName>
</protein>
<evidence type="ECO:0000256" key="1">
    <source>
        <dbReference type="ARBA" id="ARBA00004141"/>
    </source>
</evidence>
<dbReference type="InterPro" id="IPR050920">
    <property type="entry name" value="Nematode_rcpt-like_delta"/>
</dbReference>
<comment type="similarity">
    <text evidence="2">Belongs to the nematode receptor-like protein srd family.</text>
</comment>
<gene>
    <name evidence="6" type="primary">WBGene00277546</name>
</gene>
<sequence length="1192" mass="135139">MHLTPLDALSITVYSISGYLGISANILLLIAIKYRSPASWKSYTILLTNCALIDLVACISTSMSIERFVPFKLVTTSVYLGPCSHILHSIMLHSVTQSLFLIIIALCYRLYVLGHPPPSKLNMVIFCIVVYIPTFGILVASFFTNDPPNEVREALKQMHPEHEQFEEYVVEGHVDTKPVPLARFIQASMIGPIVPLCILVFIVRKKVINKINAKADVMTERTKEMHKSLVKYLSFMPAIAPFITLYNMGSFRNKARPFVVSFSRKKDQVKVIFHRRVSFLTFQKLIIEVLCMILQLISDHHWPVLTIIDSPIFSTYFKMNLTTLDIMSICVYSTSGFLGIAGNAILLLAIKFRSPSSWKSYTILLANCAMIDFVACFSTWMSIERFVPFKQVTTSVYLGPCTLVSGFACHILHSIMLHSVTHSLFLIVVAFCYRLYVLGRSPPSKKNMIIFCIAIYAPTFSILVASFFTNDPPDVVREGLKLLHPDHDQFEGYVIEGHVDLQPRPLSKFIMAYMIGPIIPLCILVFFVRQKVIGKIKSKEDVMTERTKEMHKSLVKVLTLQASLPIFFLLSVITFVIVKRQLSNSPFFEHSLFWYISFMPALSPLITIYNVGPFRNFVLGKGPRLSTVSSAPICGFIGIIGNASLLLAIRYRSPSSWRSYTILLTNCSLIDLLACFCSCMSIERTAPFKFVTVSVYLGPCTFISGFFCHCLHATLVHTLAQSLFLIVLAFYYRLYVIGRTAPSRRKMILFCVAIYIPTFAVLLMTFFTNDPPGEVRKVLKLYYPNHDQFEGYVIEGHVDIQPHLWIRIVQAYMILPVFPLSIIVFVVRQKVINKLRAKETAMAKRTKDMHHSLVKYMSLMPAMAPFITLYNVKPLRNFVLMRSRVSSKSSAPISIELYPSAMTVLDIISIVIHSTTGVYGIIGNIALLAAIKFRSPPSWKSYSILLANCALIDIVACASTSLTIERMIVFSDMTANVYLGPCTLVSGFFCHILHSMMLQTNSHSLFMIVIAFCYRYYVIGRSAPKPVKVLIFCMAIYVPTITVVTIGLFLNDPSDLVREAFRVNHPDHQLDDYFLEGHVDFQPKPLSVVIQLYMIRPIIPLLIIVFIVIDKLKEREDVMTMRTKEMHKSLVKVLTLQASLPIFFFLSIFCYVLVKKKICTSIVLEYAITWFHPFMTSLAPVITLINVKPFRE</sequence>
<name>A0A2A6CGB2_PRIPA</name>
<dbReference type="GO" id="GO:0016020">
    <property type="term" value="C:membrane"/>
    <property type="evidence" value="ECO:0007669"/>
    <property type="project" value="UniProtKB-SubCell"/>
</dbReference>
<dbReference type="AlphaFoldDB" id="A0A2A6CGB2"/>
<comment type="subcellular location">
    <subcellularLocation>
        <location evidence="1">Membrane</location>
        <topology evidence="1">Multi-pass membrane protein</topology>
    </subcellularLocation>
</comment>
<dbReference type="EnsemblMetazoa" id="PPA39177.1">
    <property type="protein sequence ID" value="PPA39177.1"/>
    <property type="gene ID" value="WBGene00277546"/>
</dbReference>
<keyword evidence="3" id="KW-0812">Transmembrane</keyword>
<dbReference type="Pfam" id="PF10317">
    <property type="entry name" value="7TM_GPCR_Srd"/>
    <property type="match status" value="4"/>
</dbReference>
<dbReference type="Proteomes" id="UP000005239">
    <property type="component" value="Unassembled WGS sequence"/>
</dbReference>
<accession>A0A8R1USF7</accession>
<evidence type="ECO:0000256" key="5">
    <source>
        <dbReference type="ARBA" id="ARBA00023136"/>
    </source>
</evidence>
<evidence type="ECO:0000313" key="6">
    <source>
        <dbReference type="EnsemblMetazoa" id="PPA39177.1"/>
    </source>
</evidence>
<evidence type="ECO:0000256" key="4">
    <source>
        <dbReference type="ARBA" id="ARBA00022989"/>
    </source>
</evidence>
<reference evidence="6" key="2">
    <citation type="submission" date="2022-06" db="UniProtKB">
        <authorList>
            <consortium name="EnsemblMetazoa"/>
        </authorList>
    </citation>
    <scope>IDENTIFICATION</scope>
    <source>
        <strain evidence="6">PS312</strain>
    </source>
</reference>
<accession>A0A2A6CGB2</accession>
<evidence type="ECO:0000256" key="2">
    <source>
        <dbReference type="ARBA" id="ARBA00009166"/>
    </source>
</evidence>
<keyword evidence="5" id="KW-0472">Membrane</keyword>
<keyword evidence="4" id="KW-1133">Transmembrane helix</keyword>
<proteinExistence type="inferred from homology"/>
<dbReference type="PANTHER" id="PTHR22945">
    <property type="entry name" value="SERPENTINE RECEPTOR, CLASS D DELTA"/>
    <property type="match status" value="1"/>
</dbReference>
<organism evidence="6 7">
    <name type="scientific">Pristionchus pacificus</name>
    <name type="common">Parasitic nematode worm</name>
    <dbReference type="NCBI Taxonomy" id="54126"/>
    <lineage>
        <taxon>Eukaryota</taxon>
        <taxon>Metazoa</taxon>
        <taxon>Ecdysozoa</taxon>
        <taxon>Nematoda</taxon>
        <taxon>Chromadorea</taxon>
        <taxon>Rhabditida</taxon>
        <taxon>Rhabditina</taxon>
        <taxon>Diplogasteromorpha</taxon>
        <taxon>Diplogasteroidea</taxon>
        <taxon>Neodiplogasteridae</taxon>
        <taxon>Pristionchus</taxon>
    </lineage>
</organism>
<keyword evidence="7" id="KW-1185">Reference proteome</keyword>
<evidence type="ECO:0000313" key="7">
    <source>
        <dbReference type="Proteomes" id="UP000005239"/>
    </source>
</evidence>
<reference evidence="7" key="1">
    <citation type="journal article" date="2008" name="Nat. Genet.">
        <title>The Pristionchus pacificus genome provides a unique perspective on nematode lifestyle and parasitism.</title>
        <authorList>
            <person name="Dieterich C."/>
            <person name="Clifton S.W."/>
            <person name="Schuster L.N."/>
            <person name="Chinwalla A."/>
            <person name="Delehaunty K."/>
            <person name="Dinkelacker I."/>
            <person name="Fulton L."/>
            <person name="Fulton R."/>
            <person name="Godfrey J."/>
            <person name="Minx P."/>
            <person name="Mitreva M."/>
            <person name="Roeseler W."/>
            <person name="Tian H."/>
            <person name="Witte H."/>
            <person name="Yang S.P."/>
            <person name="Wilson R.K."/>
            <person name="Sommer R.J."/>
        </authorList>
    </citation>
    <scope>NUCLEOTIDE SEQUENCE [LARGE SCALE GENOMIC DNA]</scope>
    <source>
        <strain evidence="7">PS312</strain>
    </source>
</reference>
<dbReference type="PANTHER" id="PTHR22945:SF40">
    <property type="entry name" value="SERPENTINE RECEPTOR, CLASS D (DELTA)-RELATED"/>
    <property type="match status" value="1"/>
</dbReference>
<dbReference type="SUPFAM" id="SSF81321">
    <property type="entry name" value="Family A G protein-coupled receptor-like"/>
    <property type="match status" value="3"/>
</dbReference>